<sequence>MKKYKFIIFIPILLLSGCYSDYIKDRQVDNLNNMFKEYCEARGVEQCERYHLCVIDSYSKVKGKRYEDVSIAISYITLYSPIKYNSEGYSHLMKNTYELLNDNPNLSNDPSVTIGLSFFIYAHNSCAGIIEDKTYNIDAYMPLLRKKLNVK</sequence>
<evidence type="ECO:0000313" key="2">
    <source>
        <dbReference type="EMBL" id="MBI0553132.1"/>
    </source>
</evidence>
<dbReference type="HOGENOM" id="CLU_1729632_0_0_6"/>
<reference evidence="2" key="4">
    <citation type="submission" date="2024-05" db="EMBL/GenBank/DDBJ databases">
        <title>Identification of Pectobacterium versatile causing blackleg of potato from New York State with a whole genome sequencing approach.</title>
        <authorList>
            <person name="Ma X."/>
            <person name="Swingle B."/>
        </authorList>
    </citation>
    <scope>NUCLEOTIDE SEQUENCE</scope>
    <source>
        <strain evidence="2">NY1588A</strain>
    </source>
</reference>
<dbReference type="Proteomes" id="UP001194579">
    <property type="component" value="Unassembled WGS sequence"/>
</dbReference>
<evidence type="ECO:0000313" key="1">
    <source>
        <dbReference type="EMBL" id="AFI89812.1"/>
    </source>
</evidence>
<name>A0A0H3I197_PECPM</name>
<gene>
    <name evidence="1" type="ordered locus">W5S_1721</name>
    <name evidence="2" type="ORF">F6Q06_01295</name>
</gene>
<dbReference type="AlphaFoldDB" id="A0A0H3I197"/>
<dbReference type="KEGG" id="pec:W5S_1721"/>
<keyword evidence="4" id="KW-1185">Reference proteome</keyword>
<reference evidence="1 3" key="1">
    <citation type="journal article" date="2012" name="J. Bacteriol.">
        <title>Genome sequence of Pectobacterium sp. strain SCC3193.</title>
        <authorList>
            <person name="Koskinen J.P."/>
            <person name="Laine P."/>
            <person name="Niemi O."/>
            <person name="Nykyri J."/>
            <person name="Harjunpaa H."/>
            <person name="Auvinen P."/>
            <person name="Paulin L."/>
            <person name="Pirhonen M."/>
            <person name="Palva T."/>
            <person name="Holm L."/>
        </authorList>
    </citation>
    <scope>NUCLEOTIDE SEQUENCE [LARGE SCALE GENOMIC DNA]</scope>
    <source>
        <strain evidence="1 3">SCC3193</strain>
    </source>
</reference>
<dbReference type="EMBL" id="CP003415">
    <property type="protein sequence ID" value="AFI89812.1"/>
    <property type="molecule type" value="Genomic_DNA"/>
</dbReference>
<evidence type="ECO:0000313" key="3">
    <source>
        <dbReference type="Proteomes" id="UP000008044"/>
    </source>
</evidence>
<proteinExistence type="predicted"/>
<evidence type="ECO:0000313" key="4">
    <source>
        <dbReference type="Proteomes" id="UP001194579"/>
    </source>
</evidence>
<dbReference type="EMBL" id="WABS01000002">
    <property type="protein sequence ID" value="MBI0553132.1"/>
    <property type="molecule type" value="Genomic_DNA"/>
</dbReference>
<accession>A0A0H3I197</accession>
<dbReference type="STRING" id="1905730.W5S_1721"/>
<reference evidence="4" key="3">
    <citation type="submission" date="2023-07" db="EMBL/GenBank/DDBJ databases">
        <title>Identification of Pectobacterium versatile causing blackleg of potato from New York State with a whole genome sequencing approach.</title>
        <authorList>
            <person name="Ma X."/>
            <person name="Swingle B."/>
        </authorList>
    </citation>
    <scope>NUCLEOTIDE SEQUENCE [LARGE SCALE GENOMIC DNA]</scope>
    <source>
        <strain evidence="4">NY1588A</strain>
    </source>
</reference>
<reference evidence="1" key="2">
    <citation type="submission" date="2012-03" db="EMBL/GenBank/DDBJ databases">
        <authorList>
            <person name="Koskinen P."/>
            <person name="Laine P."/>
            <person name="Niemi O."/>
            <person name="Nykyri J."/>
            <person name="Harjunpaa H."/>
            <person name="Auvinen P."/>
            <person name="Paulin L."/>
            <person name="Pirhonen M."/>
            <person name="Palva T."/>
            <person name="Holm L."/>
        </authorList>
    </citation>
    <scope>NUCLEOTIDE SEQUENCE</scope>
    <source>
        <strain evidence="1">SCC3193</strain>
    </source>
</reference>
<evidence type="ECO:0008006" key="5">
    <source>
        <dbReference type="Google" id="ProtNLM"/>
    </source>
</evidence>
<dbReference type="Proteomes" id="UP000008044">
    <property type="component" value="Chromosome"/>
</dbReference>
<organism evidence="1 3">
    <name type="scientific">Pectobacterium parmentieri</name>
    <dbReference type="NCBI Taxonomy" id="1905730"/>
    <lineage>
        <taxon>Bacteria</taxon>
        <taxon>Pseudomonadati</taxon>
        <taxon>Pseudomonadota</taxon>
        <taxon>Gammaproteobacteria</taxon>
        <taxon>Enterobacterales</taxon>
        <taxon>Pectobacteriaceae</taxon>
        <taxon>Pectobacterium</taxon>
    </lineage>
</organism>
<dbReference type="RefSeq" id="WP_014699467.1">
    <property type="nucleotide sequence ID" value="NC_017845.1"/>
</dbReference>
<protein>
    <recommendedName>
        <fullName evidence="5">Lipoprotein</fullName>
    </recommendedName>
</protein>
<dbReference type="eggNOG" id="ENOG5031CMJ">
    <property type="taxonomic scope" value="Bacteria"/>
</dbReference>
<dbReference type="PROSITE" id="PS51257">
    <property type="entry name" value="PROKAR_LIPOPROTEIN"/>
    <property type="match status" value="1"/>
</dbReference>